<reference evidence="1" key="1">
    <citation type="submission" date="2020-05" db="EMBL/GenBank/DDBJ databases">
        <authorList>
            <person name="Zhu T."/>
            <person name="Keshari N."/>
            <person name="Lu X."/>
        </authorList>
    </citation>
    <scope>NUCLEOTIDE SEQUENCE</scope>
    <source>
        <strain evidence="1">NK1-12</strain>
    </source>
</reference>
<evidence type="ECO:0008006" key="2">
    <source>
        <dbReference type="Google" id="ProtNLM"/>
    </source>
</evidence>
<sequence length="74" mass="8714">MTEIRQRIDRYLDQLSNERLNLVVDFLAYLADRESEAATQELLNIPGFIESFEKGKQQIAEGKVRDWRTIRTDV</sequence>
<name>A0AA96WNK0_9CYAN</name>
<dbReference type="EMBL" id="CP053586">
    <property type="protein sequence ID" value="WNZ25866.1"/>
    <property type="molecule type" value="Genomic_DNA"/>
</dbReference>
<evidence type="ECO:0000313" key="1">
    <source>
        <dbReference type="EMBL" id="WNZ25866.1"/>
    </source>
</evidence>
<gene>
    <name evidence="1" type="ORF">HJG54_25565</name>
</gene>
<protein>
    <recommendedName>
        <fullName evidence="2">DUF2281 domain-containing protein</fullName>
    </recommendedName>
</protein>
<dbReference type="AlphaFoldDB" id="A0AA96WNK0"/>
<accession>A0AA96WNK0</accession>
<organism evidence="1">
    <name type="scientific">Leptolyngbya sp. NK1-12</name>
    <dbReference type="NCBI Taxonomy" id="2547451"/>
    <lineage>
        <taxon>Bacteria</taxon>
        <taxon>Bacillati</taxon>
        <taxon>Cyanobacteriota</taxon>
        <taxon>Cyanophyceae</taxon>
        <taxon>Leptolyngbyales</taxon>
        <taxon>Leptolyngbyaceae</taxon>
        <taxon>Leptolyngbya group</taxon>
        <taxon>Leptolyngbya</taxon>
    </lineage>
</organism>
<proteinExistence type="predicted"/>
<dbReference type="RefSeq" id="WP_316432054.1">
    <property type="nucleotide sequence ID" value="NZ_CP053586.1"/>
</dbReference>